<dbReference type="PRINTS" id="PR00144">
    <property type="entry name" value="DALDHYDRTASE"/>
</dbReference>
<accession>A0A8J3CLI7</accession>
<comment type="subunit">
    <text evidence="11">Homooctamer.</text>
</comment>
<dbReference type="PANTHER" id="PTHR11458">
    <property type="entry name" value="DELTA-AMINOLEVULINIC ACID DEHYDRATASE"/>
    <property type="match status" value="1"/>
</dbReference>
<evidence type="ECO:0000313" key="13">
    <source>
        <dbReference type="EMBL" id="GHA83711.1"/>
    </source>
</evidence>
<evidence type="ECO:0000256" key="5">
    <source>
        <dbReference type="ARBA" id="ARBA00023133"/>
    </source>
</evidence>
<keyword evidence="6 11" id="KW-0456">Lyase</keyword>
<dbReference type="GO" id="GO:0006782">
    <property type="term" value="P:protoporphyrinogen IX biosynthetic process"/>
    <property type="evidence" value="ECO:0007669"/>
    <property type="project" value="UniProtKB-UniPathway"/>
</dbReference>
<dbReference type="PROSITE" id="PS00169">
    <property type="entry name" value="D_ALA_DEHYDRATASE"/>
    <property type="match status" value="1"/>
</dbReference>
<dbReference type="CDD" id="cd04823">
    <property type="entry name" value="ALAD_PBGS_aspartate_rich"/>
    <property type="match status" value="1"/>
</dbReference>
<sequence length="329" mass="35278">MSQFPQLRMRRKRLTPWSRNLTRETRLTVHDLVLTTVITDSKAAEGPVASLPGVARLGLDALVEQAKEAASLGIPAIALFPHIDPTRKNATASEALNADGFVPAAIRRLKAEVPEIGIIVDVALDPFTDHGHDGLMLGDTIDNDSTLELLAKGAVILANAGADIVAPSDMMDGRVGLIRDALDHAGHPDVMILSYAAKFASAFYGPYRDAIGTASALRGDKRTYQMDPANADEALQEVALDLQEGADMVMVKPGLPYLDICHRIKSEFAVPTFAFQVSGEYAMIQSASENGWGDSDRLLIETLTAFRRAGCDAILTYGAIRAAKLLAGE</sequence>
<dbReference type="InterPro" id="IPR001731">
    <property type="entry name" value="ALAD"/>
</dbReference>
<evidence type="ECO:0000256" key="7">
    <source>
        <dbReference type="ARBA" id="ARBA00023244"/>
    </source>
</evidence>
<dbReference type="UniPathway" id="UPA00251">
    <property type="reaction ID" value="UER00318"/>
</dbReference>
<name>A0A8J3CLI7_9PROT</name>
<evidence type="ECO:0000256" key="2">
    <source>
        <dbReference type="ARBA" id="ARBA00008055"/>
    </source>
</evidence>
<evidence type="ECO:0000256" key="1">
    <source>
        <dbReference type="ARBA" id="ARBA00004694"/>
    </source>
</evidence>
<comment type="similarity">
    <text evidence="2 12">Belongs to the ALAD family.</text>
</comment>
<proteinExistence type="inferred from homology"/>
<dbReference type="AlphaFoldDB" id="A0A8J3CLI7"/>
<comment type="catalytic activity">
    <reaction evidence="8 11">
        <text>2 5-aminolevulinate = porphobilinogen + 2 H2O + H(+)</text>
        <dbReference type="Rhea" id="RHEA:24064"/>
        <dbReference type="ChEBI" id="CHEBI:15377"/>
        <dbReference type="ChEBI" id="CHEBI:15378"/>
        <dbReference type="ChEBI" id="CHEBI:58126"/>
        <dbReference type="ChEBI" id="CHEBI:356416"/>
        <dbReference type="EC" id="4.2.1.24"/>
    </reaction>
</comment>
<dbReference type="NCBIfam" id="NF006762">
    <property type="entry name" value="PRK09283.1"/>
    <property type="match status" value="1"/>
</dbReference>
<dbReference type="SMART" id="SM01004">
    <property type="entry name" value="ALAD"/>
    <property type="match status" value="1"/>
</dbReference>
<evidence type="ECO:0000256" key="3">
    <source>
        <dbReference type="ARBA" id="ARBA00012053"/>
    </source>
</evidence>
<dbReference type="InterPro" id="IPR030656">
    <property type="entry name" value="ALAD_AS"/>
</dbReference>
<evidence type="ECO:0000256" key="9">
    <source>
        <dbReference type="PIRSR" id="PIRSR001415-1"/>
    </source>
</evidence>
<dbReference type="EMBL" id="BMZH01000001">
    <property type="protein sequence ID" value="GHA83711.1"/>
    <property type="molecule type" value="Genomic_DNA"/>
</dbReference>
<dbReference type="SUPFAM" id="SSF51569">
    <property type="entry name" value="Aldolase"/>
    <property type="match status" value="1"/>
</dbReference>
<dbReference type="GO" id="GO:0008270">
    <property type="term" value="F:zinc ion binding"/>
    <property type="evidence" value="ECO:0007669"/>
    <property type="project" value="TreeGrafter"/>
</dbReference>
<keyword evidence="7 11" id="KW-0627">Porphyrin biosynthesis</keyword>
<dbReference type="FunFam" id="3.20.20.70:FF:000019">
    <property type="entry name" value="Delta-aminolevulinic acid dehydratase"/>
    <property type="match status" value="1"/>
</dbReference>
<evidence type="ECO:0000256" key="10">
    <source>
        <dbReference type="PIRSR" id="PIRSR001415-5"/>
    </source>
</evidence>
<dbReference type="PANTHER" id="PTHR11458:SF0">
    <property type="entry name" value="DELTA-AMINOLEVULINIC ACID DEHYDRATASE"/>
    <property type="match status" value="1"/>
</dbReference>
<reference evidence="13" key="1">
    <citation type="journal article" date="2014" name="Int. J. Syst. Evol. Microbiol.">
        <title>Complete genome sequence of Corynebacterium casei LMG S-19264T (=DSM 44701T), isolated from a smear-ripened cheese.</title>
        <authorList>
            <consortium name="US DOE Joint Genome Institute (JGI-PGF)"/>
            <person name="Walter F."/>
            <person name="Albersmeier A."/>
            <person name="Kalinowski J."/>
            <person name="Ruckert C."/>
        </authorList>
    </citation>
    <scope>NUCLEOTIDE SEQUENCE</scope>
    <source>
        <strain evidence="13">KCTC 32513</strain>
    </source>
</reference>
<feature type="active site" description="Schiff-base intermediate with substrate" evidence="9">
    <location>
        <position position="198"/>
    </location>
</feature>
<organism evidence="13 14">
    <name type="scientific">Algimonas arctica</name>
    <dbReference type="NCBI Taxonomy" id="1479486"/>
    <lineage>
        <taxon>Bacteria</taxon>
        <taxon>Pseudomonadati</taxon>
        <taxon>Pseudomonadota</taxon>
        <taxon>Alphaproteobacteria</taxon>
        <taxon>Maricaulales</taxon>
        <taxon>Robiginitomaculaceae</taxon>
        <taxon>Algimonas</taxon>
    </lineage>
</organism>
<evidence type="ECO:0000256" key="12">
    <source>
        <dbReference type="RuleBase" id="RU004161"/>
    </source>
</evidence>
<dbReference type="GO" id="GO:0005829">
    <property type="term" value="C:cytosol"/>
    <property type="evidence" value="ECO:0007669"/>
    <property type="project" value="TreeGrafter"/>
</dbReference>
<comment type="caution">
    <text evidence="13">The sequence shown here is derived from an EMBL/GenBank/DDBJ whole genome shotgun (WGS) entry which is preliminary data.</text>
</comment>
<dbReference type="RefSeq" id="WP_189494828.1">
    <property type="nucleotide sequence ID" value="NZ_BMZH01000001.1"/>
</dbReference>
<dbReference type="Proteomes" id="UP000634004">
    <property type="component" value="Unassembled WGS sequence"/>
</dbReference>
<dbReference type="Pfam" id="PF00490">
    <property type="entry name" value="ALAD"/>
    <property type="match status" value="1"/>
</dbReference>
<keyword evidence="10" id="KW-0479">Metal-binding</keyword>
<dbReference type="GO" id="GO:0004655">
    <property type="term" value="F:porphobilinogen synthase activity"/>
    <property type="evidence" value="ECO:0007669"/>
    <property type="project" value="UniProtKB-EC"/>
</dbReference>
<evidence type="ECO:0000256" key="11">
    <source>
        <dbReference type="RuleBase" id="RU000515"/>
    </source>
</evidence>
<keyword evidence="14" id="KW-1185">Reference proteome</keyword>
<evidence type="ECO:0000256" key="8">
    <source>
        <dbReference type="ARBA" id="ARBA00047651"/>
    </source>
</evidence>
<dbReference type="PIRSF" id="PIRSF001415">
    <property type="entry name" value="Porphbilin_synth"/>
    <property type="match status" value="1"/>
</dbReference>
<keyword evidence="10" id="KW-0460">Magnesium</keyword>
<keyword evidence="5" id="KW-0350">Heme biosynthesis</keyword>
<dbReference type="InterPro" id="IPR013785">
    <property type="entry name" value="Aldolase_TIM"/>
</dbReference>
<gene>
    <name evidence="13" type="primary">hemB</name>
    <name evidence="13" type="ORF">GCM10009069_03770</name>
</gene>
<protein>
    <recommendedName>
        <fullName evidence="4 11">Delta-aminolevulinic acid dehydratase</fullName>
        <ecNumber evidence="3 11">4.2.1.24</ecNumber>
    </recommendedName>
</protein>
<evidence type="ECO:0000256" key="4">
    <source>
        <dbReference type="ARBA" id="ARBA00020771"/>
    </source>
</evidence>
<evidence type="ECO:0000256" key="6">
    <source>
        <dbReference type="ARBA" id="ARBA00023239"/>
    </source>
</evidence>
<feature type="binding site" evidence="10">
    <location>
        <position position="237"/>
    </location>
    <ligand>
        <name>Mg(2+)</name>
        <dbReference type="ChEBI" id="CHEBI:18420"/>
    </ligand>
</feature>
<dbReference type="EC" id="4.2.1.24" evidence="3 11"/>
<reference evidence="13" key="2">
    <citation type="submission" date="2020-09" db="EMBL/GenBank/DDBJ databases">
        <authorList>
            <person name="Sun Q."/>
            <person name="Kim S."/>
        </authorList>
    </citation>
    <scope>NUCLEOTIDE SEQUENCE</scope>
    <source>
        <strain evidence="13">KCTC 32513</strain>
    </source>
</reference>
<dbReference type="Gene3D" id="3.20.20.70">
    <property type="entry name" value="Aldolase class I"/>
    <property type="match status" value="1"/>
</dbReference>
<comment type="pathway">
    <text evidence="1">Porphyrin-containing compound metabolism; protoporphyrin-IX biosynthesis; coproporphyrinogen-III from 5-aminolevulinate: step 1/4.</text>
</comment>
<evidence type="ECO:0000313" key="14">
    <source>
        <dbReference type="Proteomes" id="UP000634004"/>
    </source>
</evidence>
<feature type="active site" description="Schiff-base intermediate with substrate" evidence="9">
    <location>
        <position position="252"/>
    </location>
</feature>